<protein>
    <submittedName>
        <fullName evidence="2">DUF1653 domain-containing protein</fullName>
    </submittedName>
</protein>
<dbReference type="Pfam" id="PF07866">
    <property type="entry name" value="DUF1653"/>
    <property type="match status" value="1"/>
</dbReference>
<feature type="domain" description="DUF1653" evidence="1">
    <location>
        <begin position="10"/>
        <end position="70"/>
    </location>
</feature>
<gene>
    <name evidence="2" type="ORF">CHF27_011130</name>
</gene>
<dbReference type="RefSeq" id="WP_095405374.1">
    <property type="nucleotide sequence ID" value="NZ_NOJZ02000024.1"/>
</dbReference>
<keyword evidence="3" id="KW-1185">Reference proteome</keyword>
<dbReference type="Proteomes" id="UP000243494">
    <property type="component" value="Unassembled WGS sequence"/>
</dbReference>
<organism evidence="2 3">
    <name type="scientific">Romboutsia maritimum</name>
    <dbReference type="NCBI Taxonomy" id="2020948"/>
    <lineage>
        <taxon>Bacteria</taxon>
        <taxon>Bacillati</taxon>
        <taxon>Bacillota</taxon>
        <taxon>Clostridia</taxon>
        <taxon>Peptostreptococcales</taxon>
        <taxon>Peptostreptococcaceae</taxon>
        <taxon>Romboutsia</taxon>
    </lineage>
</organism>
<dbReference type="AlphaFoldDB" id="A0A371IQW4"/>
<dbReference type="InterPro" id="IPR023387">
    <property type="entry name" value="DUF1653-like_dom"/>
</dbReference>
<reference evidence="2 3" key="1">
    <citation type="journal article" date="2017" name="Genome Announc.">
        <title>Draft Genome Sequence of Romboutsia maritimum sp. nov. Strain CCRI-22766(T), Isolated from Coastal Estuarine Mud.</title>
        <authorList>
            <person name="Maheux A.F."/>
            <person name="Boudreau D.K."/>
            <person name="Berube E."/>
            <person name="Boissinot M."/>
            <person name="Raymond F."/>
            <person name="Brodeur S."/>
            <person name="Corbeil J."/>
            <person name="Brightwell G."/>
            <person name="Broda D."/>
            <person name="Omar R.F."/>
            <person name="Bergeron M.G."/>
        </authorList>
    </citation>
    <scope>NUCLEOTIDE SEQUENCE [LARGE SCALE GENOMIC DNA]</scope>
    <source>
        <strain evidence="2 3">CCRI-22766</strain>
    </source>
</reference>
<sequence length="86" mass="10108">MDREIKAGQVYRNFKGNRYHVIGIGAHEDTEEVMVICFEIETGDRLIINSEMHAIPYADFISKVDKEKYPNSKQEYVFELMEGQYE</sequence>
<accession>A0A371IQW4</accession>
<evidence type="ECO:0000313" key="3">
    <source>
        <dbReference type="Proteomes" id="UP000243494"/>
    </source>
</evidence>
<dbReference type="EMBL" id="NOJZ02000024">
    <property type="protein sequence ID" value="RDY22866.1"/>
    <property type="molecule type" value="Genomic_DNA"/>
</dbReference>
<evidence type="ECO:0000313" key="2">
    <source>
        <dbReference type="EMBL" id="RDY22866.1"/>
    </source>
</evidence>
<dbReference type="Gene3D" id="2.30.30.320">
    <property type="entry name" value="DUF1653-like domain"/>
    <property type="match status" value="1"/>
</dbReference>
<dbReference type="OrthoDB" id="371169at2"/>
<name>A0A371IQW4_9FIRM</name>
<evidence type="ECO:0000259" key="1">
    <source>
        <dbReference type="Pfam" id="PF07866"/>
    </source>
</evidence>
<dbReference type="InterPro" id="IPR037135">
    <property type="entry name" value="DUF1653-like_dom_sf"/>
</dbReference>
<proteinExistence type="predicted"/>
<comment type="caution">
    <text evidence="2">The sequence shown here is derived from an EMBL/GenBank/DDBJ whole genome shotgun (WGS) entry which is preliminary data.</text>
</comment>